<dbReference type="InterPro" id="IPR028082">
    <property type="entry name" value="Peripla_BP_I"/>
</dbReference>
<evidence type="ECO:0000259" key="4">
    <source>
        <dbReference type="PROSITE" id="PS50883"/>
    </source>
</evidence>
<dbReference type="InterPro" id="IPR029787">
    <property type="entry name" value="Nucleotide_cyclase"/>
</dbReference>
<dbReference type="PANTHER" id="PTHR33121">
    <property type="entry name" value="CYCLIC DI-GMP PHOSPHODIESTERASE PDEF"/>
    <property type="match status" value="1"/>
</dbReference>
<evidence type="ECO:0000259" key="5">
    <source>
        <dbReference type="PROSITE" id="PS50887"/>
    </source>
</evidence>
<dbReference type="Pfam" id="PF00563">
    <property type="entry name" value="EAL"/>
    <property type="match status" value="1"/>
</dbReference>
<comment type="caution">
    <text evidence="6">The sequence shown here is derived from an EMBL/GenBank/DDBJ whole genome shotgun (WGS) entry which is preliminary data.</text>
</comment>
<dbReference type="SMART" id="SM00052">
    <property type="entry name" value="EAL"/>
    <property type="match status" value="1"/>
</dbReference>
<dbReference type="InterPro" id="IPR043128">
    <property type="entry name" value="Rev_trsase/Diguanyl_cyclase"/>
</dbReference>
<evidence type="ECO:0000256" key="1">
    <source>
        <dbReference type="ARBA" id="ARBA00023015"/>
    </source>
</evidence>
<dbReference type="PANTHER" id="PTHR33121:SF70">
    <property type="entry name" value="SIGNALING PROTEIN YKOW"/>
    <property type="match status" value="1"/>
</dbReference>
<dbReference type="Pfam" id="PF13377">
    <property type="entry name" value="Peripla_BP_3"/>
    <property type="match status" value="1"/>
</dbReference>
<feature type="domain" description="GGDEF" evidence="5">
    <location>
        <begin position="575"/>
        <end position="710"/>
    </location>
</feature>
<dbReference type="SUPFAM" id="SSF53822">
    <property type="entry name" value="Periplasmic binding protein-like I"/>
    <property type="match status" value="1"/>
</dbReference>
<dbReference type="InterPro" id="IPR046335">
    <property type="entry name" value="LacI/GalR-like_sensor"/>
</dbReference>
<keyword evidence="3" id="KW-0804">Transcription</keyword>
<gene>
    <name evidence="6" type="ORF">ACFQ5G_54465</name>
</gene>
<dbReference type="NCBIfam" id="TIGR00254">
    <property type="entry name" value="GGDEF"/>
    <property type="match status" value="1"/>
</dbReference>
<dbReference type="Gene3D" id="3.30.70.270">
    <property type="match status" value="1"/>
</dbReference>
<dbReference type="Gene3D" id="3.20.20.450">
    <property type="entry name" value="EAL domain"/>
    <property type="match status" value="1"/>
</dbReference>
<dbReference type="SUPFAM" id="SSF55073">
    <property type="entry name" value="Nucleotide cyclase"/>
    <property type="match status" value="1"/>
</dbReference>
<keyword evidence="7" id="KW-1185">Reference proteome</keyword>
<dbReference type="InterPro" id="IPR035919">
    <property type="entry name" value="EAL_sf"/>
</dbReference>
<keyword evidence="2" id="KW-0238">DNA-binding</keyword>
<accession>A0ABW4AUY0</accession>
<dbReference type="CDD" id="cd06267">
    <property type="entry name" value="PBP1_LacI_sugar_binding-like"/>
    <property type="match status" value="1"/>
</dbReference>
<reference evidence="7" key="1">
    <citation type="journal article" date="2019" name="Int. J. Syst. Evol. Microbiol.">
        <title>The Global Catalogue of Microorganisms (GCM) 10K type strain sequencing project: providing services to taxonomists for standard genome sequencing and annotation.</title>
        <authorList>
            <consortium name="The Broad Institute Genomics Platform"/>
            <consortium name="The Broad Institute Genome Sequencing Center for Infectious Disease"/>
            <person name="Wu L."/>
            <person name="Ma J."/>
        </authorList>
    </citation>
    <scope>NUCLEOTIDE SEQUENCE [LARGE SCALE GENOMIC DNA]</scope>
    <source>
        <strain evidence="7">CCM 7526</strain>
    </source>
</reference>
<dbReference type="SMART" id="SM00267">
    <property type="entry name" value="GGDEF"/>
    <property type="match status" value="1"/>
</dbReference>
<dbReference type="Proteomes" id="UP001597183">
    <property type="component" value="Unassembled WGS sequence"/>
</dbReference>
<dbReference type="RefSeq" id="WP_317795775.1">
    <property type="nucleotide sequence ID" value="NZ_AP028461.1"/>
</dbReference>
<sequence>MSRPFTLGVLSPFIGGWYFGGLLSGISRVAVSDDAAMLAVHTLDAGTEQSEVISPPSTGNHIGTDHADGFIVVINAARADYLAGLRAAGKPVVTISHEYPGIGCQLVLPDNATGVREAVEHLIGHGHRRIGFVGYLDADDVRLRHDGYLQALAARGITPDPELLFPAPDNLIEGGDAAARLMIERGMPSTAVICGTDANALGVMRVLTAAGYSIPGDQALVGFDDVQGASYCTPRLSSIKQPVEELGMRAAQLLLQQLRTGRIDGDRHYVDTRLTVRESCGCVDGAPEIQLPADLAGMLTGPLSRDARHELVRDLSGGRPEELLSIAHRIRTAAITAVGGLGFDDPARQHAVTNVGEIILALMEAQGRAQYADSDYLQKSASMQYEVSIGLLRSHEEDPRGLAWLRRTPVWAACLALWRDREEPAGPTRSLEVVGAFCRDGEETADHRESVSELLGTQLRVAAFPPPELLELTWRHPQRVLTVAPVKVDDNDWGLIAVVDGIEDRVSSGREPLNQWAALLTFALQHQAVLAALRIQEERFRIAALYDHLTGLPNRSLFVQRLGETLQRIRQRSTARFGVLFLDLDGFKLVNDSLGHDAGDSLLTEVAARITGQLPAGDTAARFGGDEFLILVEDVDDVSMLSETADRLQTVLSQPYHLASHDETVVVGASIGITVGTNRYTNPDDVLRDADIAMYYAKTHDKGSSAIFDEAMHTRVVDRLRFETDLRAALERHEFELYYQPIIDLRTGRTRSFEVLLHWRHPSRGLLTPDQFLSVAEETDLMRPIGLWAVEEACRQLAAWRLEAPDSSPSHLAVNLSDREFWNPDLVDNIADCLQTHRLAPGSLAVEITESVLLRDPDEVGAILDRLRALGCELHIDDFGTGFSSLEALPKLPIDALKIDKSFVGGLGRDPRSEQLVKTILRMGQSLDLKLIAEGVETEEQHQALAGFGCHYGQGYLFCEPVPPEAAITVIRRHAAL</sequence>
<dbReference type="PROSITE" id="PS50887">
    <property type="entry name" value="GGDEF"/>
    <property type="match status" value="1"/>
</dbReference>
<dbReference type="SUPFAM" id="SSF141868">
    <property type="entry name" value="EAL domain-like"/>
    <property type="match status" value="1"/>
</dbReference>
<dbReference type="Gene3D" id="3.40.50.2300">
    <property type="match status" value="2"/>
</dbReference>
<evidence type="ECO:0000256" key="3">
    <source>
        <dbReference type="ARBA" id="ARBA00023163"/>
    </source>
</evidence>
<organism evidence="6 7">
    <name type="scientific">Actinoplanes sichuanensis</name>
    <dbReference type="NCBI Taxonomy" id="512349"/>
    <lineage>
        <taxon>Bacteria</taxon>
        <taxon>Bacillati</taxon>
        <taxon>Actinomycetota</taxon>
        <taxon>Actinomycetes</taxon>
        <taxon>Micromonosporales</taxon>
        <taxon>Micromonosporaceae</taxon>
        <taxon>Actinoplanes</taxon>
    </lineage>
</organism>
<dbReference type="InterPro" id="IPR050706">
    <property type="entry name" value="Cyclic-di-GMP_PDE-like"/>
</dbReference>
<dbReference type="CDD" id="cd01949">
    <property type="entry name" value="GGDEF"/>
    <property type="match status" value="1"/>
</dbReference>
<name>A0ABW4AUY0_9ACTN</name>
<protein>
    <submittedName>
        <fullName evidence="6">EAL domain-containing protein</fullName>
    </submittedName>
</protein>
<dbReference type="PROSITE" id="PS50883">
    <property type="entry name" value="EAL"/>
    <property type="match status" value="1"/>
</dbReference>
<feature type="domain" description="EAL" evidence="4">
    <location>
        <begin position="719"/>
        <end position="975"/>
    </location>
</feature>
<evidence type="ECO:0000313" key="7">
    <source>
        <dbReference type="Proteomes" id="UP001597183"/>
    </source>
</evidence>
<keyword evidence="1" id="KW-0805">Transcription regulation</keyword>
<dbReference type="EMBL" id="JBHTMK010000082">
    <property type="protein sequence ID" value="MFD1374393.1"/>
    <property type="molecule type" value="Genomic_DNA"/>
</dbReference>
<evidence type="ECO:0000313" key="6">
    <source>
        <dbReference type="EMBL" id="MFD1374393.1"/>
    </source>
</evidence>
<dbReference type="InterPro" id="IPR001633">
    <property type="entry name" value="EAL_dom"/>
</dbReference>
<dbReference type="InterPro" id="IPR000160">
    <property type="entry name" value="GGDEF_dom"/>
</dbReference>
<proteinExistence type="predicted"/>
<dbReference type="Pfam" id="PF00990">
    <property type="entry name" value="GGDEF"/>
    <property type="match status" value="1"/>
</dbReference>
<evidence type="ECO:0000256" key="2">
    <source>
        <dbReference type="ARBA" id="ARBA00023125"/>
    </source>
</evidence>
<dbReference type="CDD" id="cd01948">
    <property type="entry name" value="EAL"/>
    <property type="match status" value="1"/>
</dbReference>